<sequence>MDGFEQRLLQLLDVMVNYQEAKAKEPQESKTDQPTANLLKEMAHATSALVQSLDDQTLRSVRPYWAEMKESLLSHKHYEQEANTEGQRKKLQDKFREKMKSRTPYTPETAFLVGQLLYPASTLKDPTLFLADLLMHCDYGRMIRQEAWYTLERSGESKVQRFGPVIPYLDVPLLPVECGELNDELLERGLQYVASLQAPSTELVGAGPHPENRLITRGRSRLDEFYDRSSRALSGGAVLHAVNATNEHVGTVDVTVVEEAYKVMADRVKEQDQAIELIQKKLEEFYRTQYEPLARTVNAMQQTSAQAPNGQLVVPGTQPAPKKSAANKQLEQLLSLLKIMDYMRPPAIREVPRLRRRQHRGHYYGGGTDTVEFTHEVVYEPLYRKN</sequence>
<dbReference type="EMBL" id="ATMH01012322">
    <property type="protein sequence ID" value="EPY15269.1"/>
    <property type="molecule type" value="Genomic_DNA"/>
</dbReference>
<gene>
    <name evidence="1" type="ORF">STCU_12179</name>
</gene>
<dbReference type="AlphaFoldDB" id="S9TE80"/>
<name>S9TE80_9TRYP</name>
<dbReference type="Proteomes" id="UP000015354">
    <property type="component" value="Unassembled WGS sequence"/>
</dbReference>
<comment type="caution">
    <text evidence="1">The sequence shown here is derived from an EMBL/GenBank/DDBJ whole genome shotgun (WGS) entry which is preliminary data.</text>
</comment>
<proteinExistence type="predicted"/>
<keyword evidence="2" id="KW-1185">Reference proteome</keyword>
<reference evidence="1 2" key="1">
    <citation type="journal article" date="2013" name="PLoS ONE">
        <title>Predicting the Proteins of Angomonas deanei, Strigomonas culicis and Their Respective Endosymbionts Reveals New Aspects of the Trypanosomatidae Family.</title>
        <authorList>
            <person name="Motta M.C."/>
            <person name="Martins A.C."/>
            <person name="de Souza S.S."/>
            <person name="Catta-Preta C.M."/>
            <person name="Silva R."/>
            <person name="Klein C.C."/>
            <person name="de Almeida L.G."/>
            <person name="de Lima Cunha O."/>
            <person name="Ciapina L.P."/>
            <person name="Brocchi M."/>
            <person name="Colabardini A.C."/>
            <person name="de Araujo Lima B."/>
            <person name="Machado C.R."/>
            <person name="de Almeida Soares C.M."/>
            <person name="Probst C.M."/>
            <person name="de Menezes C.B."/>
            <person name="Thompson C.E."/>
            <person name="Bartholomeu D.C."/>
            <person name="Gradia D.F."/>
            <person name="Pavoni D.P."/>
            <person name="Grisard E.C."/>
            <person name="Fantinatti-Garboggini F."/>
            <person name="Marchini F.K."/>
            <person name="Rodrigues-Luiz G.F."/>
            <person name="Wagner G."/>
            <person name="Goldman G.H."/>
            <person name="Fietto J.L."/>
            <person name="Elias M.C."/>
            <person name="Goldman M.H."/>
            <person name="Sagot M.F."/>
            <person name="Pereira M."/>
            <person name="Stoco P.H."/>
            <person name="de Mendonca-Neto R.P."/>
            <person name="Teixeira S.M."/>
            <person name="Maciel T.E."/>
            <person name="de Oliveira Mendes T.A."/>
            <person name="Urmenyi T.P."/>
            <person name="de Souza W."/>
            <person name="Schenkman S."/>
            <person name="de Vasconcelos A.T."/>
        </authorList>
    </citation>
    <scope>NUCLEOTIDE SEQUENCE [LARGE SCALE GENOMIC DNA]</scope>
</reference>
<organism evidence="1 2">
    <name type="scientific">Strigomonas culicis</name>
    <dbReference type="NCBI Taxonomy" id="28005"/>
    <lineage>
        <taxon>Eukaryota</taxon>
        <taxon>Discoba</taxon>
        <taxon>Euglenozoa</taxon>
        <taxon>Kinetoplastea</taxon>
        <taxon>Metakinetoplastina</taxon>
        <taxon>Trypanosomatida</taxon>
        <taxon>Trypanosomatidae</taxon>
        <taxon>Strigomonadinae</taxon>
        <taxon>Strigomonas</taxon>
    </lineage>
</organism>
<evidence type="ECO:0000313" key="2">
    <source>
        <dbReference type="Proteomes" id="UP000015354"/>
    </source>
</evidence>
<evidence type="ECO:0000313" key="1">
    <source>
        <dbReference type="EMBL" id="EPY15269.1"/>
    </source>
</evidence>
<protein>
    <submittedName>
        <fullName evidence="1">Uncharacterized protein</fullName>
    </submittedName>
</protein>
<accession>S9TE80</accession>